<dbReference type="Gene3D" id="3.20.20.70">
    <property type="entry name" value="Aldolase class I"/>
    <property type="match status" value="1"/>
</dbReference>
<keyword evidence="1" id="KW-0704">Schiff base</keyword>
<feature type="region of interest" description="Disordered" evidence="2">
    <location>
        <begin position="42"/>
        <end position="79"/>
    </location>
</feature>
<evidence type="ECO:0000256" key="1">
    <source>
        <dbReference type="ARBA" id="ARBA00023270"/>
    </source>
</evidence>
<evidence type="ECO:0000313" key="4">
    <source>
        <dbReference type="Proteomes" id="UP000314985"/>
    </source>
</evidence>
<dbReference type="GO" id="GO:0005975">
    <property type="term" value="P:carbohydrate metabolic process"/>
    <property type="evidence" value="ECO:0007669"/>
    <property type="project" value="InterPro"/>
</dbReference>
<dbReference type="AlphaFoldDB" id="A0A4X1VY23"/>
<dbReference type="PANTHER" id="PTHR10683">
    <property type="entry name" value="TRANSALDOLASE"/>
    <property type="match status" value="1"/>
</dbReference>
<evidence type="ECO:0000256" key="2">
    <source>
        <dbReference type="SAM" id="MobiDB-lite"/>
    </source>
</evidence>
<accession>A0A4X1VY23</accession>
<proteinExistence type="predicted"/>
<dbReference type="InterPro" id="IPR013785">
    <property type="entry name" value="Aldolase_TIM"/>
</dbReference>
<reference evidence="3 4" key="1">
    <citation type="submission" date="2017-08" db="EMBL/GenBank/DDBJ databases">
        <title>USMARCv1.0.</title>
        <authorList>
            <person name="Hannum G.I."/>
            <person name="Koren S."/>
            <person name="Schroeder S.G."/>
            <person name="Chin S.C."/>
            <person name="Nonneman D.J."/>
            <person name="Becker S.A."/>
            <person name="Rosen B.D."/>
            <person name="Bickhart D.M."/>
            <person name="Putnam N.H."/>
            <person name="Green R.E."/>
            <person name="Tuggle C.K."/>
            <person name="Liu H."/>
            <person name="Rohrer G.A."/>
            <person name="Warr A."/>
            <person name="Hall R."/>
            <person name="Kim K."/>
            <person name="Hume D.A."/>
            <person name="Talbot R."/>
            <person name="Chow W."/>
            <person name="Howe K."/>
            <person name="Schwartz A.S."/>
            <person name="Watson M."/>
            <person name="Archibald A.L."/>
            <person name="Phillippy A.M."/>
            <person name="Smith T.P.L."/>
        </authorList>
    </citation>
    <scope>NUCLEOTIDE SEQUENCE [LARGE SCALE GENOMIC DNA]</scope>
</reference>
<evidence type="ECO:0000313" key="3">
    <source>
        <dbReference type="Ensembl" id="ENSSSCP00070046801.1"/>
    </source>
</evidence>
<organism evidence="3 4">
    <name type="scientific">Sus scrofa</name>
    <name type="common">Pig</name>
    <dbReference type="NCBI Taxonomy" id="9823"/>
    <lineage>
        <taxon>Eukaryota</taxon>
        <taxon>Metazoa</taxon>
        <taxon>Chordata</taxon>
        <taxon>Craniata</taxon>
        <taxon>Vertebrata</taxon>
        <taxon>Euteleostomi</taxon>
        <taxon>Mammalia</taxon>
        <taxon>Eutheria</taxon>
        <taxon>Laurasiatheria</taxon>
        <taxon>Artiodactyla</taxon>
        <taxon>Suina</taxon>
        <taxon>Suidae</taxon>
        <taxon>Sus</taxon>
    </lineage>
</organism>
<protein>
    <submittedName>
        <fullName evidence="3">Transaldolase 1</fullName>
    </submittedName>
</protein>
<name>A0A4X1VY23_PIG</name>
<sequence>MRAYLSRGPGAVVTRCWRSKLPLFCGEGGTCSIWKFPGKGSNGSCSSRPQPRGIQAASVTHATAHGNAGPNPVSEARDPTHTLTDTRWIRYCCTTAATPELPCLTLQSSARGASKTVRWDGGLWLGSAPGMWQSGRGPVVRVDPRGHVDFLQGRWGGCGRPELPSVASKGPGLSPGHSRALRGPLTLGPVVPCEFRKGILITHNPLAGETLGRFQICWQPGWNDPVPARCRLGGTAWHRLPRRPRSPLLPPRELEEQHGIHCNMTLLFSFAQAVACAEAGVTLISPFVGRILDWHVANTDQKSYEPLEDPGVKSVTKIYNYYKKFGYKTIVMGASFRNTGEIKALAGCDFLTISPQLLGELLKDTSKLVPMLSAKAAQASPLEKVHLDEKAFRWLHNEDRMAVEKLSDGIRKFAADAVKLERMLTERMFSTENGK</sequence>
<dbReference type="Proteomes" id="UP000314985">
    <property type="component" value="Chromosome 2"/>
</dbReference>
<dbReference type="Ensembl" id="ENSSSCT00070055152.1">
    <property type="protein sequence ID" value="ENSSSCP00070046801.1"/>
    <property type="gene ID" value="ENSSSCG00070027509.1"/>
</dbReference>
<dbReference type="GO" id="GO:0006098">
    <property type="term" value="P:pentose-phosphate shunt"/>
    <property type="evidence" value="ECO:0007669"/>
    <property type="project" value="UniProtKB-UniPathway"/>
</dbReference>
<dbReference type="UniPathway" id="UPA00115">
    <property type="reaction ID" value="UER00414"/>
</dbReference>
<dbReference type="SUPFAM" id="SSF51569">
    <property type="entry name" value="Aldolase"/>
    <property type="match status" value="1"/>
</dbReference>
<dbReference type="PANTHER" id="PTHR10683:SF18">
    <property type="entry name" value="TRANSALDOLASE"/>
    <property type="match status" value="1"/>
</dbReference>
<reference evidence="3" key="2">
    <citation type="submission" date="2025-08" db="UniProtKB">
        <authorList>
            <consortium name="Ensembl"/>
        </authorList>
    </citation>
    <scope>IDENTIFICATION</scope>
</reference>
<dbReference type="InterPro" id="IPR001585">
    <property type="entry name" value="TAL/FSA"/>
</dbReference>
<dbReference type="Pfam" id="PF00923">
    <property type="entry name" value="TAL_FSA"/>
    <property type="match status" value="1"/>
</dbReference>
<dbReference type="FunFam" id="3.20.20.70:FF:000428">
    <property type="entry name" value="Predicted protein"/>
    <property type="match status" value="1"/>
</dbReference>